<keyword evidence="2" id="KW-1185">Reference proteome</keyword>
<sequence length="177" mass="20707">MKELIILSDLWGKKKIDCLNYYSMILKDHFKLTFFDSRELAAIDPRDYSEEELHQQFVNGGINQAVTTLLQDVKETTHILGFSIGGYIAWKAVLEGLKASKMTLISSTRLRYENNRPSTVIDLYYGEKDIYRPTLDWFEKLGLNQNIYRGEEHNFYRKQKIATDICNRIIGEIKSNR</sequence>
<dbReference type="GO" id="GO:0016787">
    <property type="term" value="F:hydrolase activity"/>
    <property type="evidence" value="ECO:0007669"/>
    <property type="project" value="UniProtKB-KW"/>
</dbReference>
<dbReference type="InterPro" id="IPR029058">
    <property type="entry name" value="AB_hydrolase_fold"/>
</dbReference>
<proteinExistence type="predicted"/>
<reference evidence="1 2" key="1">
    <citation type="submission" date="2020-12" db="EMBL/GenBank/DDBJ databases">
        <title>FDA dAtabase for Regulatory Grade micrObial Sequences (FDA-ARGOS): Supporting development and validation of Infectious Disease Dx tests.</title>
        <authorList>
            <person name="Kerrigan L."/>
            <person name="Long C."/>
            <person name="Tallon L."/>
            <person name="Sadzewicz L."/>
            <person name="Zhao X."/>
            <person name="Boylan J."/>
            <person name="Ott S."/>
            <person name="Bowen H."/>
            <person name="Vavikolanu K."/>
            <person name="Mehta A."/>
            <person name="Aluvathingal J."/>
            <person name="Nadendla S."/>
            <person name="Yan Y."/>
            <person name="Sichtig H."/>
        </authorList>
    </citation>
    <scope>NUCLEOTIDE SEQUENCE [LARGE SCALE GENOMIC DNA]</scope>
    <source>
        <strain evidence="1 2">FDAARGOS_1031</strain>
    </source>
</reference>
<evidence type="ECO:0000313" key="2">
    <source>
        <dbReference type="Proteomes" id="UP000595426"/>
    </source>
</evidence>
<dbReference type="RefSeq" id="WP_200289565.1">
    <property type="nucleotide sequence ID" value="NZ_CP067018.1"/>
</dbReference>
<name>A0A7T7UZA8_9FLAO</name>
<dbReference type="AlphaFoldDB" id="A0A7T7UZA8"/>
<keyword evidence="1" id="KW-0378">Hydrolase</keyword>
<dbReference type="EMBL" id="CP067018">
    <property type="protein sequence ID" value="QQN58969.1"/>
    <property type="molecule type" value="Genomic_DNA"/>
</dbReference>
<protein>
    <submittedName>
        <fullName evidence="1">Alpha/beta hydrolase</fullName>
    </submittedName>
</protein>
<accession>A0A7T7UZA8</accession>
<organism evidence="1 2">
    <name type="scientific">Elizabethkingia bruuniana</name>
    <dbReference type="NCBI Taxonomy" id="1756149"/>
    <lineage>
        <taxon>Bacteria</taxon>
        <taxon>Pseudomonadati</taxon>
        <taxon>Bacteroidota</taxon>
        <taxon>Flavobacteriia</taxon>
        <taxon>Flavobacteriales</taxon>
        <taxon>Weeksellaceae</taxon>
        <taxon>Elizabethkingia</taxon>
    </lineage>
</organism>
<dbReference type="Proteomes" id="UP000595426">
    <property type="component" value="Chromosome"/>
</dbReference>
<dbReference type="SUPFAM" id="SSF53474">
    <property type="entry name" value="alpha/beta-Hydrolases"/>
    <property type="match status" value="1"/>
</dbReference>
<gene>
    <name evidence="1" type="ORF">I6H88_21550</name>
</gene>
<evidence type="ECO:0000313" key="1">
    <source>
        <dbReference type="EMBL" id="QQN58969.1"/>
    </source>
</evidence>